<dbReference type="EMBL" id="JBAMIC010000019">
    <property type="protein sequence ID" value="KAK7094165.1"/>
    <property type="molecule type" value="Genomic_DNA"/>
</dbReference>
<evidence type="ECO:0000256" key="1">
    <source>
        <dbReference type="SAM" id="Phobius"/>
    </source>
</evidence>
<gene>
    <name evidence="2" type="ORF">V1264_007826</name>
</gene>
<evidence type="ECO:0000313" key="3">
    <source>
        <dbReference type="Proteomes" id="UP001374579"/>
    </source>
</evidence>
<evidence type="ECO:0000313" key="2">
    <source>
        <dbReference type="EMBL" id="KAK7094165.1"/>
    </source>
</evidence>
<keyword evidence="1" id="KW-0812">Transmembrane</keyword>
<dbReference type="Proteomes" id="UP001374579">
    <property type="component" value="Unassembled WGS sequence"/>
</dbReference>
<comment type="caution">
    <text evidence="2">The sequence shown here is derived from an EMBL/GenBank/DDBJ whole genome shotgun (WGS) entry which is preliminary data.</text>
</comment>
<proteinExistence type="predicted"/>
<dbReference type="AlphaFoldDB" id="A0AAN9AX91"/>
<name>A0AAN9AX91_9CAEN</name>
<keyword evidence="3" id="KW-1185">Reference proteome</keyword>
<accession>A0AAN9AX91</accession>
<protein>
    <submittedName>
        <fullName evidence="2">Uncharacterized protein</fullName>
    </submittedName>
</protein>
<dbReference type="PANTHER" id="PTHR13627:SF35">
    <property type="entry name" value="LICD FAMILY PROTEIN"/>
    <property type="match status" value="1"/>
</dbReference>
<sequence>METMSCLWRIKRICRHCLRRWRHIRALATTPNSANSTVKNSHNGFITAKPPVRLPRRWLRAFLSLLLMTLVVLVLHYRVLPSSMGYYNQDCSMKEERRERMRHVLRHVVRYLNEENATYWLDFGTLLGVVREGDIMVHDGDMDLSRLANDLDKDRKMMERVGNKLQTVGITGNAMVVKYQDVQVDMFRWQTFNASSGETLLRKYYPFVPKVGFAERLSDYLFPTEIQPSVLFPLRQLSVLGVFAKIPRRTLDFLKRRYPLTWFMTFPYKWKCWTKG</sequence>
<keyword evidence="1" id="KW-0472">Membrane</keyword>
<keyword evidence="1" id="KW-1133">Transmembrane helix</keyword>
<reference evidence="2 3" key="1">
    <citation type="submission" date="2024-02" db="EMBL/GenBank/DDBJ databases">
        <title>Chromosome-scale genome assembly of the rough periwinkle Littorina saxatilis.</title>
        <authorList>
            <person name="De Jode A."/>
            <person name="Faria R."/>
            <person name="Formenti G."/>
            <person name="Sims Y."/>
            <person name="Smith T.P."/>
            <person name="Tracey A."/>
            <person name="Wood J.M.D."/>
            <person name="Zagrodzka Z.B."/>
            <person name="Johannesson K."/>
            <person name="Butlin R.K."/>
            <person name="Leder E.H."/>
        </authorList>
    </citation>
    <scope>NUCLEOTIDE SEQUENCE [LARGE SCALE GENOMIC DNA]</scope>
    <source>
        <strain evidence="2">Snail1</strain>
        <tissue evidence="2">Muscle</tissue>
    </source>
</reference>
<feature type="transmembrane region" description="Helical" evidence="1">
    <location>
        <begin position="58"/>
        <end position="77"/>
    </location>
</feature>
<dbReference type="PANTHER" id="PTHR13627">
    <property type="entry name" value="FUKUTIN RELATED PROTEIN"/>
    <property type="match status" value="1"/>
</dbReference>
<organism evidence="2 3">
    <name type="scientific">Littorina saxatilis</name>
    <dbReference type="NCBI Taxonomy" id="31220"/>
    <lineage>
        <taxon>Eukaryota</taxon>
        <taxon>Metazoa</taxon>
        <taxon>Spiralia</taxon>
        <taxon>Lophotrochozoa</taxon>
        <taxon>Mollusca</taxon>
        <taxon>Gastropoda</taxon>
        <taxon>Caenogastropoda</taxon>
        <taxon>Littorinimorpha</taxon>
        <taxon>Littorinoidea</taxon>
        <taxon>Littorinidae</taxon>
        <taxon>Littorina</taxon>
    </lineage>
</organism>
<dbReference type="InterPro" id="IPR052613">
    <property type="entry name" value="LicD_transferase"/>
</dbReference>